<comment type="caution">
    <text evidence="1">The sequence shown here is derived from an EMBL/GenBank/DDBJ whole genome shotgun (WGS) entry which is preliminary data.</text>
</comment>
<organism evidence="1 2">
    <name type="scientific">Liparis tanakae</name>
    <name type="common">Tanaka's snailfish</name>
    <dbReference type="NCBI Taxonomy" id="230148"/>
    <lineage>
        <taxon>Eukaryota</taxon>
        <taxon>Metazoa</taxon>
        <taxon>Chordata</taxon>
        <taxon>Craniata</taxon>
        <taxon>Vertebrata</taxon>
        <taxon>Euteleostomi</taxon>
        <taxon>Actinopterygii</taxon>
        <taxon>Neopterygii</taxon>
        <taxon>Teleostei</taxon>
        <taxon>Neoteleostei</taxon>
        <taxon>Acanthomorphata</taxon>
        <taxon>Eupercaria</taxon>
        <taxon>Perciformes</taxon>
        <taxon>Cottioidei</taxon>
        <taxon>Cottales</taxon>
        <taxon>Liparidae</taxon>
        <taxon>Liparis</taxon>
    </lineage>
</organism>
<evidence type="ECO:0000313" key="2">
    <source>
        <dbReference type="Proteomes" id="UP000314294"/>
    </source>
</evidence>
<gene>
    <name evidence="1" type="ORF">EYF80_032933</name>
</gene>
<dbReference type="EMBL" id="SRLO01000419">
    <property type="protein sequence ID" value="TNN56837.1"/>
    <property type="molecule type" value="Genomic_DNA"/>
</dbReference>
<dbReference type="AlphaFoldDB" id="A0A4Z2GTB1"/>
<name>A0A4Z2GTB1_9TELE</name>
<reference evidence="1 2" key="1">
    <citation type="submission" date="2019-03" db="EMBL/GenBank/DDBJ databases">
        <title>First draft genome of Liparis tanakae, snailfish: a comprehensive survey of snailfish specific genes.</title>
        <authorList>
            <person name="Kim W."/>
            <person name="Song I."/>
            <person name="Jeong J.-H."/>
            <person name="Kim D."/>
            <person name="Kim S."/>
            <person name="Ryu S."/>
            <person name="Song J.Y."/>
            <person name="Lee S.K."/>
        </authorList>
    </citation>
    <scope>NUCLEOTIDE SEQUENCE [LARGE SCALE GENOMIC DNA]</scope>
    <source>
        <tissue evidence="1">Muscle</tissue>
    </source>
</reference>
<accession>A0A4Z2GTB1</accession>
<keyword evidence="2" id="KW-1185">Reference proteome</keyword>
<evidence type="ECO:0000313" key="1">
    <source>
        <dbReference type="EMBL" id="TNN56837.1"/>
    </source>
</evidence>
<protein>
    <submittedName>
        <fullName evidence="1">Uncharacterized protein</fullName>
    </submittedName>
</protein>
<proteinExistence type="predicted"/>
<dbReference type="Proteomes" id="UP000314294">
    <property type="component" value="Unassembled WGS sequence"/>
</dbReference>
<sequence length="97" mass="10404">MSGEVRRGQARSGEVTHVPLHDVAVVVADVSGQTEVTDLRHAAVGQQDVPRCYVSVDTLTDRQVGRETDGLRPADSGPLGGHVLIRGLCLHFLHAEK</sequence>